<dbReference type="Gene3D" id="3.10.310.30">
    <property type="match status" value="1"/>
</dbReference>
<dbReference type="EMBL" id="AP025564">
    <property type="protein sequence ID" value="BDE96534.1"/>
    <property type="molecule type" value="Genomic_DNA"/>
</dbReference>
<dbReference type="InterPro" id="IPR051319">
    <property type="entry name" value="Oligoribo/pAp-PDE_c-di-AMP_PDE"/>
</dbReference>
<protein>
    <submittedName>
        <fullName evidence="3">Phosphoesterase RecJ-like protein</fullName>
    </submittedName>
</protein>
<dbReference type="Proteomes" id="UP001320544">
    <property type="component" value="Chromosome"/>
</dbReference>
<dbReference type="InterPro" id="IPR038763">
    <property type="entry name" value="DHH_sf"/>
</dbReference>
<dbReference type="Pfam" id="PF01368">
    <property type="entry name" value="DHH"/>
    <property type="match status" value="1"/>
</dbReference>
<dbReference type="PANTHER" id="PTHR47618">
    <property type="entry name" value="BIFUNCTIONAL OLIGORIBONUCLEASE AND PAP PHOSPHATASE NRNA"/>
    <property type="match status" value="1"/>
</dbReference>
<dbReference type="SUPFAM" id="SSF64182">
    <property type="entry name" value="DHH phosphoesterases"/>
    <property type="match status" value="1"/>
</dbReference>
<gene>
    <name evidence="3" type="ORF">CE91St30_18670</name>
</gene>
<feature type="domain" description="DDH" evidence="1">
    <location>
        <begin position="24"/>
        <end position="166"/>
    </location>
</feature>
<dbReference type="Pfam" id="PF02272">
    <property type="entry name" value="DHHA1"/>
    <property type="match status" value="1"/>
</dbReference>
<evidence type="ECO:0000313" key="4">
    <source>
        <dbReference type="Proteomes" id="UP001320544"/>
    </source>
</evidence>
<organism evidence="3 4">
    <name type="scientific">Raoultibacter timonensis</name>
    <dbReference type="NCBI Taxonomy" id="1907662"/>
    <lineage>
        <taxon>Bacteria</taxon>
        <taxon>Bacillati</taxon>
        <taxon>Actinomycetota</taxon>
        <taxon>Coriobacteriia</taxon>
        <taxon>Eggerthellales</taxon>
        <taxon>Eggerthellaceae</taxon>
        <taxon>Raoultibacter</taxon>
    </lineage>
</organism>
<sequence length="344" mass="36048">MATTPQTNTSLEAIAEILRGVESVAVCGHVSPDGDCLGSQLVVYHALENLGKNVTCLLAKSDPVEAGLRFLPGIDSMVPAAEFSGTPEAFVAVDVPTVERIGDAAAAVQAKCPITVTVDHHASDTAMSAYTYVDPDAAATTMLVWKLAELLGAQRTPEMALCAYTGLVTDTGRFQFQNTDKAAFAAAFEMVSAGADPAAVAREVFQNRSIASLELERIMLSRMRFGFGGAYVASYLTRADFEQTGAVKADAEPLINSIRAISGVRVACMLREEPEHIRGSFRAKDDTDVAAIANTMGGGGHKAAAGFTLHGPLEQAIERVDAAVAAALGVDGEADGWKAGDIRL</sequence>
<reference evidence="3 4" key="1">
    <citation type="submission" date="2022-01" db="EMBL/GenBank/DDBJ databases">
        <title>Novel bile acid biosynthetic pathways are enriched in the microbiome of centenarians.</title>
        <authorList>
            <person name="Sato Y."/>
            <person name="Atarashi K."/>
            <person name="Plichta R.D."/>
            <person name="Arai Y."/>
            <person name="Sasajima S."/>
            <person name="Kearney M.S."/>
            <person name="Suda W."/>
            <person name="Takeshita K."/>
            <person name="Sasaki T."/>
            <person name="Okamoto S."/>
            <person name="Skelly N.A."/>
            <person name="Okamura Y."/>
            <person name="Vlamakis H."/>
            <person name="Li Y."/>
            <person name="Tanoue T."/>
            <person name="Takei H."/>
            <person name="Nittono H."/>
            <person name="Narushima S."/>
            <person name="Irie J."/>
            <person name="Itoh H."/>
            <person name="Moriya K."/>
            <person name="Sugiura Y."/>
            <person name="Suematsu M."/>
            <person name="Moritoki N."/>
            <person name="Shibata S."/>
            <person name="Littman R.D."/>
            <person name="Fischbach A.M."/>
            <person name="Uwamino Y."/>
            <person name="Inoue T."/>
            <person name="Honda A."/>
            <person name="Hattori M."/>
            <person name="Murai T."/>
            <person name="Xavier J.R."/>
            <person name="Hirose N."/>
            <person name="Honda K."/>
        </authorList>
    </citation>
    <scope>NUCLEOTIDE SEQUENCE [LARGE SCALE GENOMIC DNA]</scope>
    <source>
        <strain evidence="3 4">CE91-St30</strain>
    </source>
</reference>
<evidence type="ECO:0000259" key="2">
    <source>
        <dbReference type="Pfam" id="PF02272"/>
    </source>
</evidence>
<dbReference type="Gene3D" id="3.90.1640.10">
    <property type="entry name" value="inorganic pyrophosphatase (n-terminal core)"/>
    <property type="match status" value="1"/>
</dbReference>
<proteinExistence type="predicted"/>
<feature type="domain" description="DHHA1" evidence="2">
    <location>
        <begin position="231"/>
        <end position="324"/>
    </location>
</feature>
<keyword evidence="4" id="KW-1185">Reference proteome</keyword>
<evidence type="ECO:0000313" key="3">
    <source>
        <dbReference type="EMBL" id="BDE96534.1"/>
    </source>
</evidence>
<evidence type="ECO:0000259" key="1">
    <source>
        <dbReference type="Pfam" id="PF01368"/>
    </source>
</evidence>
<dbReference type="InterPro" id="IPR003156">
    <property type="entry name" value="DHHA1_dom"/>
</dbReference>
<accession>A0ABN6MFS8</accession>
<dbReference type="RefSeq" id="WP_244385805.1">
    <property type="nucleotide sequence ID" value="NZ_AP025564.1"/>
</dbReference>
<dbReference type="InterPro" id="IPR001667">
    <property type="entry name" value="DDH_dom"/>
</dbReference>
<name>A0ABN6MFS8_9ACTN</name>
<dbReference type="PANTHER" id="PTHR47618:SF1">
    <property type="entry name" value="BIFUNCTIONAL OLIGORIBONUCLEASE AND PAP PHOSPHATASE NRNA"/>
    <property type="match status" value="1"/>
</dbReference>